<comment type="caution">
    <text evidence="8">The sequence shown here is derived from an EMBL/GenBank/DDBJ whole genome shotgun (WGS) entry which is preliminary data.</text>
</comment>
<feature type="compositionally biased region" description="Pro residues" evidence="6">
    <location>
        <begin position="17"/>
        <end position="26"/>
    </location>
</feature>
<comment type="subcellular location">
    <subcellularLocation>
        <location evidence="1">Cell membrane</location>
        <topology evidence="1">Multi-pass membrane protein</topology>
    </subcellularLocation>
</comment>
<evidence type="ECO:0000313" key="8">
    <source>
        <dbReference type="EMBL" id="NYI06954.1"/>
    </source>
</evidence>
<dbReference type="AlphaFoldDB" id="A0A853A240"/>
<dbReference type="InterPro" id="IPR011701">
    <property type="entry name" value="MFS"/>
</dbReference>
<feature type="transmembrane region" description="Helical" evidence="7">
    <location>
        <begin position="127"/>
        <end position="146"/>
    </location>
</feature>
<feature type="transmembrane region" description="Helical" evidence="7">
    <location>
        <begin position="374"/>
        <end position="399"/>
    </location>
</feature>
<dbReference type="GO" id="GO:0022857">
    <property type="term" value="F:transmembrane transporter activity"/>
    <property type="evidence" value="ECO:0007669"/>
    <property type="project" value="InterPro"/>
</dbReference>
<evidence type="ECO:0000256" key="5">
    <source>
        <dbReference type="ARBA" id="ARBA00023136"/>
    </source>
</evidence>
<dbReference type="SUPFAM" id="SSF103473">
    <property type="entry name" value="MFS general substrate transporter"/>
    <property type="match status" value="1"/>
</dbReference>
<sequence length="470" mass="48444">MSAATPPPGAIGGDGTPLPPTPPVPSDPPVRGAVPFLAVWLPSLLAVTGTGLSVFVLGWWIGSAPQGGARLGAVVATASVVSLLLVTLLAGVVDTADRRRTLVTVLTLLLVPLAVLVAVLERPPSTATLLVAGACYVLVHSLQQLYMAAVENIGADLAPSHWPETRTALLTQVHTQLSRAVAPLLAGGLLAAGILWGVTLAAFGFVAVTLLAVHRFRRHVDALSARTASGAAPSTDPTRPGTVRPRPPRGAGHGGGPLRGTARDLATSVRLLRGHRELSFLILFGALGNLVVFPFHAVLPAFNAEYGLPTPAEATLYSASSSAYGAGMLAGTVVLVRLGRFHDTLRGLRAAAGAFALICLVLLTASVAPWPPTVVVAMALTGALFAVLVAVGGAVWLRLTPAAIRVRVFSLRRLTVFSTIPLGSLLMGLGGAEFGYRVFTRALVLAVLAALAVLWWVYLRRDGHGGSGAA</sequence>
<evidence type="ECO:0000256" key="1">
    <source>
        <dbReference type="ARBA" id="ARBA00004651"/>
    </source>
</evidence>
<dbReference type="Pfam" id="PF07690">
    <property type="entry name" value="MFS_1"/>
    <property type="match status" value="1"/>
</dbReference>
<organism evidence="8 9">
    <name type="scientific">Allostreptomyces psammosilenae</name>
    <dbReference type="NCBI Taxonomy" id="1892865"/>
    <lineage>
        <taxon>Bacteria</taxon>
        <taxon>Bacillati</taxon>
        <taxon>Actinomycetota</taxon>
        <taxon>Actinomycetes</taxon>
        <taxon>Kitasatosporales</taxon>
        <taxon>Streptomycetaceae</taxon>
        <taxon>Allostreptomyces</taxon>
    </lineage>
</organism>
<keyword evidence="4 7" id="KW-1133">Transmembrane helix</keyword>
<feature type="region of interest" description="Disordered" evidence="6">
    <location>
        <begin position="1"/>
        <end position="26"/>
    </location>
</feature>
<feature type="transmembrane region" description="Helical" evidence="7">
    <location>
        <begin position="184"/>
        <end position="213"/>
    </location>
</feature>
<proteinExistence type="predicted"/>
<gene>
    <name evidence="8" type="ORF">FHU37_003897</name>
</gene>
<dbReference type="PANTHER" id="PTHR23513">
    <property type="entry name" value="INTEGRAL MEMBRANE EFFLUX PROTEIN-RELATED"/>
    <property type="match status" value="1"/>
</dbReference>
<accession>A0A853A240</accession>
<reference evidence="8 9" key="1">
    <citation type="submission" date="2020-07" db="EMBL/GenBank/DDBJ databases">
        <title>Sequencing the genomes of 1000 actinobacteria strains.</title>
        <authorList>
            <person name="Klenk H.-P."/>
        </authorList>
    </citation>
    <scope>NUCLEOTIDE SEQUENCE [LARGE SCALE GENOMIC DNA]</scope>
    <source>
        <strain evidence="8 9">DSM 42178</strain>
    </source>
</reference>
<dbReference type="RefSeq" id="WP_179815456.1">
    <property type="nucleotide sequence ID" value="NZ_JACBZD010000001.1"/>
</dbReference>
<keyword evidence="5 7" id="KW-0472">Membrane</keyword>
<feature type="transmembrane region" description="Helical" evidence="7">
    <location>
        <begin position="280"/>
        <end position="302"/>
    </location>
</feature>
<dbReference type="InterPro" id="IPR036259">
    <property type="entry name" value="MFS_trans_sf"/>
</dbReference>
<dbReference type="PANTHER" id="PTHR23513:SF11">
    <property type="entry name" value="STAPHYLOFERRIN A TRANSPORTER"/>
    <property type="match status" value="1"/>
</dbReference>
<keyword evidence="3 7" id="KW-0812">Transmembrane</keyword>
<evidence type="ECO:0000256" key="6">
    <source>
        <dbReference type="SAM" id="MobiDB-lite"/>
    </source>
</evidence>
<feature type="region of interest" description="Disordered" evidence="6">
    <location>
        <begin position="227"/>
        <end position="261"/>
    </location>
</feature>
<dbReference type="EMBL" id="JACBZD010000001">
    <property type="protein sequence ID" value="NYI06954.1"/>
    <property type="molecule type" value="Genomic_DNA"/>
</dbReference>
<feature type="transmembrane region" description="Helical" evidence="7">
    <location>
        <begin position="37"/>
        <end position="59"/>
    </location>
</feature>
<dbReference type="Gene3D" id="1.20.1250.20">
    <property type="entry name" value="MFS general substrate transporter like domains"/>
    <property type="match status" value="1"/>
</dbReference>
<feature type="transmembrane region" description="Helical" evidence="7">
    <location>
        <begin position="314"/>
        <end position="336"/>
    </location>
</feature>
<protein>
    <submittedName>
        <fullName evidence="8">MFS family permease</fullName>
    </submittedName>
</protein>
<feature type="transmembrane region" description="Helical" evidence="7">
    <location>
        <begin position="102"/>
        <end position="120"/>
    </location>
</feature>
<feature type="transmembrane region" description="Helical" evidence="7">
    <location>
        <begin position="348"/>
        <end position="368"/>
    </location>
</feature>
<dbReference type="GO" id="GO:0005886">
    <property type="term" value="C:plasma membrane"/>
    <property type="evidence" value="ECO:0007669"/>
    <property type="project" value="UniProtKB-SubCell"/>
</dbReference>
<evidence type="ECO:0000256" key="3">
    <source>
        <dbReference type="ARBA" id="ARBA00022692"/>
    </source>
</evidence>
<keyword evidence="2" id="KW-1003">Cell membrane</keyword>
<evidence type="ECO:0000256" key="7">
    <source>
        <dbReference type="SAM" id="Phobius"/>
    </source>
</evidence>
<evidence type="ECO:0000256" key="4">
    <source>
        <dbReference type="ARBA" id="ARBA00022989"/>
    </source>
</evidence>
<evidence type="ECO:0000256" key="2">
    <source>
        <dbReference type="ARBA" id="ARBA00022475"/>
    </source>
</evidence>
<name>A0A853A240_9ACTN</name>
<evidence type="ECO:0000313" key="9">
    <source>
        <dbReference type="Proteomes" id="UP000567795"/>
    </source>
</evidence>
<keyword evidence="9" id="KW-1185">Reference proteome</keyword>
<feature type="transmembrane region" description="Helical" evidence="7">
    <location>
        <begin position="438"/>
        <end position="458"/>
    </location>
</feature>
<feature type="transmembrane region" description="Helical" evidence="7">
    <location>
        <begin position="411"/>
        <end position="432"/>
    </location>
</feature>
<feature type="transmembrane region" description="Helical" evidence="7">
    <location>
        <begin position="71"/>
        <end position="90"/>
    </location>
</feature>
<dbReference type="Proteomes" id="UP000567795">
    <property type="component" value="Unassembled WGS sequence"/>
</dbReference>